<dbReference type="SUPFAM" id="SSF53335">
    <property type="entry name" value="S-adenosyl-L-methionine-dependent methyltransferases"/>
    <property type="match status" value="1"/>
</dbReference>
<reference evidence="2 3" key="1">
    <citation type="submission" date="2024-03" db="EMBL/GenBank/DDBJ databases">
        <title>Actinomycetospora sp. OC33-EN07, a novel actinomycete isolated from wild orchid (Aerides multiflora).</title>
        <authorList>
            <person name="Suriyachadkun C."/>
        </authorList>
    </citation>
    <scope>NUCLEOTIDE SEQUENCE [LARGE SCALE GENOMIC DNA]</scope>
    <source>
        <strain evidence="2 3">OC33-EN07</strain>
    </source>
</reference>
<name>A0ABU8M0C4_9PSEU</name>
<keyword evidence="2" id="KW-0489">Methyltransferase</keyword>
<dbReference type="PANTHER" id="PTHR43464:SF23">
    <property type="entry name" value="JUVENILE HORMONE ACID O-METHYLTRANSFERASE"/>
    <property type="match status" value="1"/>
</dbReference>
<dbReference type="InterPro" id="IPR029063">
    <property type="entry name" value="SAM-dependent_MTases_sf"/>
</dbReference>
<gene>
    <name evidence="2" type="ORF">WCD58_06715</name>
</gene>
<accession>A0ABU8M0C4</accession>
<dbReference type="GO" id="GO:0032259">
    <property type="term" value="P:methylation"/>
    <property type="evidence" value="ECO:0007669"/>
    <property type="project" value="UniProtKB-KW"/>
</dbReference>
<evidence type="ECO:0000313" key="2">
    <source>
        <dbReference type="EMBL" id="MEJ2860838.1"/>
    </source>
</evidence>
<dbReference type="Proteomes" id="UP001369736">
    <property type="component" value="Unassembled WGS sequence"/>
</dbReference>
<comment type="caution">
    <text evidence="2">The sequence shown here is derived from an EMBL/GenBank/DDBJ whole genome shotgun (WGS) entry which is preliminary data.</text>
</comment>
<dbReference type="InterPro" id="IPR041698">
    <property type="entry name" value="Methyltransf_25"/>
</dbReference>
<organism evidence="2 3">
    <name type="scientific">Actinomycetospora flava</name>
    <dbReference type="NCBI Taxonomy" id="3129232"/>
    <lineage>
        <taxon>Bacteria</taxon>
        <taxon>Bacillati</taxon>
        <taxon>Actinomycetota</taxon>
        <taxon>Actinomycetes</taxon>
        <taxon>Pseudonocardiales</taxon>
        <taxon>Pseudonocardiaceae</taxon>
        <taxon>Actinomycetospora</taxon>
    </lineage>
</organism>
<dbReference type="Gene3D" id="3.40.50.150">
    <property type="entry name" value="Vaccinia Virus protein VP39"/>
    <property type="match status" value="1"/>
</dbReference>
<dbReference type="GO" id="GO:0008168">
    <property type="term" value="F:methyltransferase activity"/>
    <property type="evidence" value="ECO:0007669"/>
    <property type="project" value="UniProtKB-KW"/>
</dbReference>
<keyword evidence="2" id="KW-0808">Transferase</keyword>
<dbReference type="Pfam" id="PF13649">
    <property type="entry name" value="Methyltransf_25"/>
    <property type="match status" value="1"/>
</dbReference>
<proteinExistence type="predicted"/>
<feature type="domain" description="Methyltransferase" evidence="1">
    <location>
        <begin position="69"/>
        <end position="159"/>
    </location>
</feature>
<dbReference type="PANTHER" id="PTHR43464">
    <property type="entry name" value="METHYLTRANSFERASE"/>
    <property type="match status" value="1"/>
</dbReference>
<dbReference type="CDD" id="cd02440">
    <property type="entry name" value="AdoMet_MTases"/>
    <property type="match status" value="1"/>
</dbReference>
<dbReference type="RefSeq" id="WP_337700872.1">
    <property type="nucleotide sequence ID" value="NZ_JBBEGM010000002.1"/>
</dbReference>
<evidence type="ECO:0000313" key="3">
    <source>
        <dbReference type="Proteomes" id="UP001369736"/>
    </source>
</evidence>
<sequence>MPDEPTTPTGDNPYVARAYRLGGPDDARALYDEWAKHYDADLAGDDQGYVAPVLAAETVVRVAGPDVTVLDAGCGTGLVGAALAERGVRVIDGMDVSEGMLGQARATGAYRSLEPVDLTGPLPTDADVYDVVVCVGTLTHGHVGPEVLAEFARVTRPEGWVVATVLDDVWESGGYRAEVDRLVAAGSVQLVSAELAPYRAGVGVQARMLVLTTR</sequence>
<dbReference type="EMBL" id="JBBEGM010000002">
    <property type="protein sequence ID" value="MEJ2860838.1"/>
    <property type="molecule type" value="Genomic_DNA"/>
</dbReference>
<keyword evidence="3" id="KW-1185">Reference proteome</keyword>
<evidence type="ECO:0000259" key="1">
    <source>
        <dbReference type="Pfam" id="PF13649"/>
    </source>
</evidence>
<dbReference type="EC" id="2.1.-.-" evidence="2"/>
<protein>
    <submittedName>
        <fullName evidence="2">Class I SAM-dependent methyltransferase</fullName>
        <ecNumber evidence="2">2.1.-.-</ecNumber>
    </submittedName>
</protein>